<keyword evidence="2" id="KW-0326">Glycosidase</keyword>
<dbReference type="InterPro" id="IPR017853">
    <property type="entry name" value="GH"/>
</dbReference>
<dbReference type="SUPFAM" id="SSF51445">
    <property type="entry name" value="(Trans)glycosidases"/>
    <property type="match status" value="1"/>
</dbReference>
<comment type="caution">
    <text evidence="5">The sequence shown here is derived from an EMBL/GenBank/DDBJ whole genome shotgun (WGS) entry which is preliminary data.</text>
</comment>
<dbReference type="CDD" id="cd06595">
    <property type="entry name" value="GH31_u1"/>
    <property type="match status" value="1"/>
</dbReference>
<feature type="domain" description="Glycoside hydrolase family 31 TIM barrel" evidence="3">
    <location>
        <begin position="179"/>
        <end position="478"/>
    </location>
</feature>
<dbReference type="AlphaFoldDB" id="A0A4Y9JER4"/>
<dbReference type="Gene3D" id="3.20.20.80">
    <property type="entry name" value="Glycosidases"/>
    <property type="match status" value="1"/>
</dbReference>
<gene>
    <name evidence="5" type="ORF">E4T82_02945</name>
</gene>
<dbReference type="Gene3D" id="2.60.40.1180">
    <property type="entry name" value="Golgi alpha-mannosidase II"/>
    <property type="match status" value="2"/>
</dbReference>
<evidence type="ECO:0000313" key="5">
    <source>
        <dbReference type="EMBL" id="TFU98335.1"/>
    </source>
</evidence>
<dbReference type="GO" id="GO:0004553">
    <property type="term" value="F:hydrolase activity, hydrolyzing O-glycosyl compounds"/>
    <property type="evidence" value="ECO:0007669"/>
    <property type="project" value="InterPro"/>
</dbReference>
<accession>A0A4Y9JER4</accession>
<comment type="similarity">
    <text evidence="1 2">Belongs to the glycosyl hydrolase 31 family.</text>
</comment>
<feature type="domain" description="Glycosyl hydrolase family 31 C-terminal" evidence="4">
    <location>
        <begin position="487"/>
        <end position="578"/>
    </location>
</feature>
<dbReference type="PANTHER" id="PTHR43863:SF2">
    <property type="entry name" value="MALTASE-GLUCOAMYLASE"/>
    <property type="match status" value="1"/>
</dbReference>
<evidence type="ECO:0000259" key="4">
    <source>
        <dbReference type="Pfam" id="PF21365"/>
    </source>
</evidence>
<protein>
    <submittedName>
        <fullName evidence="5">Alpha-xylosidase</fullName>
    </submittedName>
</protein>
<dbReference type="InterPro" id="IPR051816">
    <property type="entry name" value="Glycosyl_Hydrolase_31"/>
</dbReference>
<organism evidence="5 6">
    <name type="scientific">Streptococcus cuniculi</name>
    <dbReference type="NCBI Taxonomy" id="1432788"/>
    <lineage>
        <taxon>Bacteria</taxon>
        <taxon>Bacillati</taxon>
        <taxon>Bacillota</taxon>
        <taxon>Bacilli</taxon>
        <taxon>Lactobacillales</taxon>
        <taxon>Streptococcaceae</taxon>
        <taxon>Streptococcus</taxon>
    </lineage>
</organism>
<dbReference type="RefSeq" id="WP_135181411.1">
    <property type="nucleotide sequence ID" value="NZ_JADGKZ010000003.1"/>
</dbReference>
<reference evidence="5 6" key="1">
    <citation type="submission" date="2019-03" db="EMBL/GenBank/DDBJ databases">
        <title>Diversity of the mouse oral microbiome.</title>
        <authorList>
            <person name="Joseph S."/>
            <person name="Aduse-Opoku J."/>
            <person name="Curtis M."/>
            <person name="Wade W."/>
            <person name="Hashim A."/>
        </authorList>
    </citation>
    <scope>NUCLEOTIDE SEQUENCE [LARGE SCALE GENOMIC DNA]</scope>
    <source>
        <strain evidence="5 6">WM131</strain>
    </source>
</reference>
<dbReference type="Proteomes" id="UP000297253">
    <property type="component" value="Unassembled WGS sequence"/>
</dbReference>
<dbReference type="GO" id="GO:0005975">
    <property type="term" value="P:carbohydrate metabolic process"/>
    <property type="evidence" value="ECO:0007669"/>
    <property type="project" value="InterPro"/>
</dbReference>
<evidence type="ECO:0000256" key="1">
    <source>
        <dbReference type="ARBA" id="ARBA00007806"/>
    </source>
</evidence>
<dbReference type="PANTHER" id="PTHR43863">
    <property type="entry name" value="HYDROLASE, PUTATIVE (AFU_ORTHOLOGUE AFUA_1G03140)-RELATED"/>
    <property type="match status" value="1"/>
</dbReference>
<evidence type="ECO:0000313" key="6">
    <source>
        <dbReference type="Proteomes" id="UP000297253"/>
    </source>
</evidence>
<proteinExistence type="inferred from homology"/>
<dbReference type="EMBL" id="SPPD01000003">
    <property type="protein sequence ID" value="TFU98335.1"/>
    <property type="molecule type" value="Genomic_DNA"/>
</dbReference>
<sequence length="741" mass="86721">MTTVIVGEKYRISVLTPKLLRLEYSEDATFEDRRTQLVQNRQFEDVDCHIIDEDNRLEILTPYVHLRYNKQRFAPENLTIDVKNHYTAYGNRWCFGDRVENLKGTCRTLDNIDGSTQLDDGILSKNGYAVLDDSTSFLFDENGEIVPRSGQNLDYYFFGYGRDYYEALHDYYVLTGFTPKLPRYALGNWWSRYWPYSEESYLNLMDRFAAERVPLSVSVLDMDWHIVDIPKRFGSGWTGYSWNRELFPNPKRFLTNLHSRGLVTTLNVHQADGIRAYEDCYPKVAQRLGLDQLVEEPAVFDLTDSKFRNSYFEDVHHPLEEDGVNFWWIDWQQGSHGFVDPLWLLNYYHFLDSNNGASPSIILSRYAGPGSHRYPVGFSGDTIISWDSLKFQPYFTSTSSNIGYTWWSHDIGGHMAGVHDEELALRWLQFGIFSPINRLHSSNSLFNSKEPWGYSETIKNCMVKFLQLRHALIPYLDTMNSRTHEKGIPLICPLYYEYPNIEESYHAPNQYFFGSQLMISPITEKVSPVYKTAGVSVWFPEGEWHDWFTGKRYEGNQTITIFRKVEEIPVFVREGGIIPLDHEKTRFGVSYPKQVDWHLFPGGQNSFVLIEDEEEYGRLETKLTVDWEKQTYTLTMTGDCALVPRDRQHCLIFYPSKHSIMLENQSQSGLFSQQEGLKPSREEGQQELFQLLKRAEISYDKKTELYHKLLHCSDVRRAMLVIQDEERALRLRLVEWIVVYL</sequence>
<dbReference type="InterPro" id="IPR013780">
    <property type="entry name" value="Glyco_hydro_b"/>
</dbReference>
<keyword evidence="2" id="KW-0378">Hydrolase</keyword>
<dbReference type="InterPro" id="IPR000322">
    <property type="entry name" value="Glyco_hydro_31_TIM"/>
</dbReference>
<evidence type="ECO:0000256" key="2">
    <source>
        <dbReference type="RuleBase" id="RU361185"/>
    </source>
</evidence>
<dbReference type="Pfam" id="PF01055">
    <property type="entry name" value="Glyco_hydro_31_2nd"/>
    <property type="match status" value="1"/>
</dbReference>
<dbReference type="InterPro" id="IPR048395">
    <property type="entry name" value="Glyco_hydro_31_C"/>
</dbReference>
<dbReference type="SUPFAM" id="SSF51011">
    <property type="entry name" value="Glycosyl hydrolase domain"/>
    <property type="match status" value="1"/>
</dbReference>
<dbReference type="OrthoDB" id="176168at2"/>
<evidence type="ECO:0000259" key="3">
    <source>
        <dbReference type="Pfam" id="PF01055"/>
    </source>
</evidence>
<dbReference type="Pfam" id="PF21365">
    <property type="entry name" value="Glyco_hydro_31_3rd"/>
    <property type="match status" value="1"/>
</dbReference>
<name>A0A4Y9JER4_9STRE</name>